<protein>
    <submittedName>
        <fullName evidence="1">Uncharacterized protein</fullName>
    </submittedName>
</protein>
<organism evidence="1">
    <name type="scientific">Arundo donax</name>
    <name type="common">Giant reed</name>
    <name type="synonym">Donax arundinaceus</name>
    <dbReference type="NCBI Taxonomy" id="35708"/>
    <lineage>
        <taxon>Eukaryota</taxon>
        <taxon>Viridiplantae</taxon>
        <taxon>Streptophyta</taxon>
        <taxon>Embryophyta</taxon>
        <taxon>Tracheophyta</taxon>
        <taxon>Spermatophyta</taxon>
        <taxon>Magnoliopsida</taxon>
        <taxon>Liliopsida</taxon>
        <taxon>Poales</taxon>
        <taxon>Poaceae</taxon>
        <taxon>PACMAD clade</taxon>
        <taxon>Arundinoideae</taxon>
        <taxon>Arundineae</taxon>
        <taxon>Arundo</taxon>
    </lineage>
</organism>
<name>A0A0A9EWB4_ARUDO</name>
<sequence length="45" mass="5232">MCSTCCLIELIRIDTMLMLDVPKSDKNRYYAYASMMIRSESNSYA</sequence>
<proteinExistence type="predicted"/>
<reference evidence="1" key="2">
    <citation type="journal article" date="2015" name="Data Brief">
        <title>Shoot transcriptome of the giant reed, Arundo donax.</title>
        <authorList>
            <person name="Barrero R.A."/>
            <person name="Guerrero F.D."/>
            <person name="Moolhuijzen P."/>
            <person name="Goolsby J.A."/>
            <person name="Tidwell J."/>
            <person name="Bellgard S.E."/>
            <person name="Bellgard M.I."/>
        </authorList>
    </citation>
    <scope>NUCLEOTIDE SEQUENCE</scope>
    <source>
        <tissue evidence="1">Shoot tissue taken approximately 20 cm above the soil surface</tissue>
    </source>
</reference>
<dbReference type="AlphaFoldDB" id="A0A0A9EWB4"/>
<evidence type="ECO:0000313" key="1">
    <source>
        <dbReference type="EMBL" id="JAE02136.1"/>
    </source>
</evidence>
<accession>A0A0A9EWB4</accession>
<reference evidence="1" key="1">
    <citation type="submission" date="2014-09" db="EMBL/GenBank/DDBJ databases">
        <authorList>
            <person name="Magalhaes I.L.F."/>
            <person name="Oliveira U."/>
            <person name="Santos F.R."/>
            <person name="Vidigal T.H.D.A."/>
            <person name="Brescovit A.D."/>
            <person name="Santos A.J."/>
        </authorList>
    </citation>
    <scope>NUCLEOTIDE SEQUENCE</scope>
    <source>
        <tissue evidence="1">Shoot tissue taken approximately 20 cm above the soil surface</tissue>
    </source>
</reference>
<dbReference type="EMBL" id="GBRH01195760">
    <property type="protein sequence ID" value="JAE02136.1"/>
    <property type="molecule type" value="Transcribed_RNA"/>
</dbReference>